<name>A0A2M7AX80_9BACT</name>
<evidence type="ECO:0000313" key="2">
    <source>
        <dbReference type="EMBL" id="PIU75240.1"/>
    </source>
</evidence>
<keyword evidence="1" id="KW-0812">Transmembrane</keyword>
<protein>
    <submittedName>
        <fullName evidence="2">Uncharacterized protein</fullName>
    </submittedName>
</protein>
<evidence type="ECO:0000256" key="1">
    <source>
        <dbReference type="SAM" id="Phobius"/>
    </source>
</evidence>
<feature type="transmembrane region" description="Helical" evidence="1">
    <location>
        <begin position="21"/>
        <end position="41"/>
    </location>
</feature>
<dbReference type="EMBL" id="PEVY01000039">
    <property type="protein sequence ID" value="PIU75240.1"/>
    <property type="molecule type" value="Genomic_DNA"/>
</dbReference>
<proteinExistence type="predicted"/>
<comment type="caution">
    <text evidence="2">The sequence shown here is derived from an EMBL/GenBank/DDBJ whole genome shotgun (WGS) entry which is preliminary data.</text>
</comment>
<keyword evidence="1" id="KW-1133">Transmembrane helix</keyword>
<dbReference type="Proteomes" id="UP000228775">
    <property type="component" value="Unassembled WGS sequence"/>
</dbReference>
<sequence length="67" mass="7680">MDFGQNVTPQIYFDIRLPSRICLIVIAILALSVVLLVALFAHRTNDYIQKISTSSMRQSSFRSDLEY</sequence>
<evidence type="ECO:0000313" key="3">
    <source>
        <dbReference type="Proteomes" id="UP000228775"/>
    </source>
</evidence>
<organism evidence="2 3">
    <name type="scientific">Candidatus Portnoybacteria bacterium CG06_land_8_20_14_3_00_39_12</name>
    <dbReference type="NCBI Taxonomy" id="1974809"/>
    <lineage>
        <taxon>Bacteria</taxon>
        <taxon>Candidatus Portnoyibacteriota</taxon>
    </lineage>
</organism>
<reference evidence="3" key="1">
    <citation type="submission" date="2017-09" db="EMBL/GenBank/DDBJ databases">
        <title>Depth-based differentiation of microbial function through sediment-hosted aquifers and enrichment of novel symbionts in the deep terrestrial subsurface.</title>
        <authorList>
            <person name="Probst A.J."/>
            <person name="Ladd B."/>
            <person name="Jarett J.K."/>
            <person name="Geller-Mcgrath D.E."/>
            <person name="Sieber C.M.K."/>
            <person name="Emerson J.B."/>
            <person name="Anantharaman K."/>
            <person name="Thomas B.C."/>
            <person name="Malmstrom R."/>
            <person name="Stieglmeier M."/>
            <person name="Klingl A."/>
            <person name="Woyke T."/>
            <person name="Ryan C.M."/>
            <person name="Banfield J.F."/>
        </authorList>
    </citation>
    <scope>NUCLEOTIDE SEQUENCE [LARGE SCALE GENOMIC DNA]</scope>
</reference>
<accession>A0A2M7AX80</accession>
<keyword evidence="1" id="KW-0472">Membrane</keyword>
<gene>
    <name evidence="2" type="ORF">COS76_01805</name>
</gene>
<dbReference type="AlphaFoldDB" id="A0A2M7AX80"/>